<comment type="similarity">
    <text evidence="4">Belongs to the metallo-dependent hydrolases superfamily. MTA/SAH deaminase family.</text>
</comment>
<organism evidence="6 7">
    <name type="scientific">Natranaerobius trueperi</name>
    <dbReference type="NCBI Taxonomy" id="759412"/>
    <lineage>
        <taxon>Bacteria</taxon>
        <taxon>Bacillati</taxon>
        <taxon>Bacillota</taxon>
        <taxon>Clostridia</taxon>
        <taxon>Natranaerobiales</taxon>
        <taxon>Natranaerobiaceae</taxon>
        <taxon>Natranaerobius</taxon>
    </lineage>
</organism>
<dbReference type="RefSeq" id="WP_089024373.1">
    <property type="nucleotide sequence ID" value="NZ_NIQC01000033.1"/>
</dbReference>
<keyword evidence="7" id="KW-1185">Reference proteome</keyword>
<dbReference type="InterPro" id="IPR011059">
    <property type="entry name" value="Metal-dep_hydrolase_composite"/>
</dbReference>
<sequence length="431" mass="47826">MSNSLIIENAIVITLTEKGILDPGYVLVEGDVITNIREEPFDDELKSKVNRVIDAKRNYLLPGFINTHTHAGMSLFRSYADDMALMDWLENKIWPAEANLSDESVYWGSLLSIVEMIRTGTTSFADMYFYMDSVAKAVKETGIRASLSRGMIGFKGEESLYEAKEFISTWNNEADGRITCMLAPHAPYTCPTSFLEKSIEISEELKVPIHIHVSETEGETSDSIKEYGKSPVIYLNDIGVFDRPTLAAHCVHLDDNDLEVLSKKKVSVSHNIGSNLKLGSGIAPIDKMLEKDVNVSLGTDGPSSNNNLDLLEEARTASLIQKGFHKNPTLLEAETVLKMATSEGAKSLKLNKLGKISPGYKADLILVDKNSPDMYPKHNPIANIIYSCNSQNISTVIVDGKVLMKDKEFLHLDLEKIYHEANKHAKEIINA</sequence>
<dbReference type="Gene3D" id="2.30.40.10">
    <property type="entry name" value="Urease, subunit C, domain 1"/>
    <property type="match status" value="1"/>
</dbReference>
<dbReference type="CDD" id="cd01298">
    <property type="entry name" value="ATZ_TRZ_like"/>
    <property type="match status" value="1"/>
</dbReference>
<dbReference type="InterPro" id="IPR006680">
    <property type="entry name" value="Amidohydro-rel"/>
</dbReference>
<comment type="caution">
    <text evidence="4">Lacks conserved residue(s) required for the propagation of feature annotation.</text>
</comment>
<dbReference type="PANTHER" id="PTHR43794">
    <property type="entry name" value="AMINOHYDROLASE SSNA-RELATED"/>
    <property type="match status" value="1"/>
</dbReference>
<dbReference type="AlphaFoldDB" id="A0A226BVB5"/>
<dbReference type="EMBL" id="NIQC01000033">
    <property type="protein sequence ID" value="OWZ82933.1"/>
    <property type="molecule type" value="Genomic_DNA"/>
</dbReference>
<dbReference type="GO" id="GO:0046872">
    <property type="term" value="F:metal ion binding"/>
    <property type="evidence" value="ECO:0007669"/>
    <property type="project" value="UniProtKB-KW"/>
</dbReference>
<gene>
    <name evidence="4" type="primary">mtaD</name>
    <name evidence="6" type="ORF">CDO51_11455</name>
</gene>
<evidence type="ECO:0000256" key="2">
    <source>
        <dbReference type="ARBA" id="ARBA00022801"/>
    </source>
</evidence>
<dbReference type="HAMAP" id="MF_01281">
    <property type="entry name" value="MTA_SAH_deamin"/>
    <property type="match status" value="1"/>
</dbReference>
<feature type="binding site" evidence="4">
    <location>
        <position position="97"/>
    </location>
    <ligand>
        <name>substrate</name>
    </ligand>
</feature>
<reference evidence="6 7" key="1">
    <citation type="submission" date="2017-06" db="EMBL/GenBank/DDBJ databases">
        <title>Draft Genome Sequence of Natranaerobius trueperi halophilic, alkalithermophilic bacteria from soda lakes.</title>
        <authorList>
            <person name="Zhao B."/>
        </authorList>
    </citation>
    <scope>NUCLEOTIDE SEQUENCE [LARGE SCALE GENOMIC DNA]</scope>
    <source>
        <strain evidence="6 7">DSM 18760</strain>
    </source>
</reference>
<keyword evidence="2 4" id="KW-0378">Hydrolase</keyword>
<dbReference type="EC" id="3.5.4.28" evidence="4"/>
<evidence type="ECO:0000256" key="1">
    <source>
        <dbReference type="ARBA" id="ARBA00022723"/>
    </source>
</evidence>
<evidence type="ECO:0000259" key="5">
    <source>
        <dbReference type="Pfam" id="PF01979"/>
    </source>
</evidence>
<dbReference type="FunFam" id="3.20.20.140:FF:000014">
    <property type="entry name" value="5-methylthioadenosine/S-adenosylhomocysteine deaminase"/>
    <property type="match status" value="1"/>
</dbReference>
<dbReference type="Pfam" id="PF01979">
    <property type="entry name" value="Amidohydro_1"/>
    <property type="match status" value="1"/>
</dbReference>
<feature type="binding site" evidence="4">
    <location>
        <position position="185"/>
    </location>
    <ligand>
        <name>substrate</name>
    </ligand>
</feature>
<dbReference type="PANTHER" id="PTHR43794:SF11">
    <property type="entry name" value="AMIDOHYDROLASE-RELATED DOMAIN-CONTAINING PROTEIN"/>
    <property type="match status" value="1"/>
</dbReference>
<feature type="binding site" evidence="4">
    <location>
        <position position="300"/>
    </location>
    <ligand>
        <name>Zn(2+)</name>
        <dbReference type="ChEBI" id="CHEBI:29105"/>
    </ligand>
</feature>
<feature type="binding site" evidence="4">
    <location>
        <position position="70"/>
    </location>
    <ligand>
        <name>Zn(2+)</name>
        <dbReference type="ChEBI" id="CHEBI:29105"/>
    </ligand>
</feature>
<dbReference type="GO" id="GO:0090614">
    <property type="term" value="F:5'-methylthioadenosine deaminase activity"/>
    <property type="evidence" value="ECO:0007669"/>
    <property type="project" value="UniProtKB-UniRule"/>
</dbReference>
<feature type="binding site" evidence="4">
    <location>
        <position position="149"/>
    </location>
    <ligand>
        <name>substrate</name>
    </ligand>
</feature>
<protein>
    <recommendedName>
        <fullName evidence="4">5-methylthioadenosine/S-adenosylhomocysteine deaminase</fullName>
        <shortName evidence="4">MTA/SAH deaminase</shortName>
        <ecNumber evidence="4">3.5.4.28</ecNumber>
        <ecNumber evidence="4">3.5.4.31</ecNumber>
    </recommendedName>
</protein>
<feature type="binding site" evidence="4">
    <location>
        <position position="300"/>
    </location>
    <ligand>
        <name>substrate</name>
    </ligand>
</feature>
<dbReference type="InterPro" id="IPR023512">
    <property type="entry name" value="Deaminase_MtaD/DadD"/>
</dbReference>
<evidence type="ECO:0000313" key="7">
    <source>
        <dbReference type="Proteomes" id="UP000214588"/>
    </source>
</evidence>
<comment type="function">
    <text evidence="4">Catalyzes the deamination of 5-methylthioadenosine and S-adenosyl-L-homocysteine into 5-methylthioinosine and S-inosyl-L-homocysteine, respectively. Is also able to deaminate adenosine.</text>
</comment>
<evidence type="ECO:0000256" key="4">
    <source>
        <dbReference type="HAMAP-Rule" id="MF_01281"/>
    </source>
</evidence>
<comment type="cofactor">
    <cofactor evidence="4">
        <name>Zn(2+)</name>
        <dbReference type="ChEBI" id="CHEBI:29105"/>
    </cofactor>
    <text evidence="4">Binds 1 zinc ion per subunit.</text>
</comment>
<accession>A0A226BVB5</accession>
<keyword evidence="3 4" id="KW-0862">Zinc</keyword>
<comment type="catalytic activity">
    <reaction evidence="4">
        <text>S-methyl-5'-thioadenosine + H2O + H(+) = S-methyl-5'-thioinosine + NH4(+)</text>
        <dbReference type="Rhea" id="RHEA:25025"/>
        <dbReference type="ChEBI" id="CHEBI:15377"/>
        <dbReference type="ChEBI" id="CHEBI:15378"/>
        <dbReference type="ChEBI" id="CHEBI:17509"/>
        <dbReference type="ChEBI" id="CHEBI:28938"/>
        <dbReference type="ChEBI" id="CHEBI:48595"/>
        <dbReference type="EC" id="3.5.4.31"/>
    </reaction>
</comment>
<dbReference type="Proteomes" id="UP000214588">
    <property type="component" value="Unassembled WGS sequence"/>
</dbReference>
<dbReference type="SUPFAM" id="SSF51556">
    <property type="entry name" value="Metallo-dependent hydrolases"/>
    <property type="match status" value="1"/>
</dbReference>
<dbReference type="OrthoDB" id="9807210at2"/>
<feature type="binding site" evidence="4">
    <location>
        <position position="215"/>
    </location>
    <ligand>
        <name>substrate</name>
    </ligand>
</feature>
<feature type="binding site" evidence="4">
    <location>
        <position position="68"/>
    </location>
    <ligand>
        <name>Zn(2+)</name>
        <dbReference type="ChEBI" id="CHEBI:29105"/>
    </ligand>
</feature>
<evidence type="ECO:0000313" key="6">
    <source>
        <dbReference type="EMBL" id="OWZ82933.1"/>
    </source>
</evidence>
<evidence type="ECO:0000256" key="3">
    <source>
        <dbReference type="ARBA" id="ARBA00022833"/>
    </source>
</evidence>
<feature type="binding site" evidence="4">
    <location>
        <position position="212"/>
    </location>
    <ligand>
        <name>Zn(2+)</name>
        <dbReference type="ChEBI" id="CHEBI:29105"/>
    </ligand>
</feature>
<dbReference type="InterPro" id="IPR050287">
    <property type="entry name" value="MTA/SAH_deaminase"/>
</dbReference>
<dbReference type="Gene3D" id="3.20.20.140">
    <property type="entry name" value="Metal-dependent hydrolases"/>
    <property type="match status" value="1"/>
</dbReference>
<dbReference type="GO" id="GO:0050270">
    <property type="term" value="F:S-adenosylhomocysteine deaminase activity"/>
    <property type="evidence" value="ECO:0007669"/>
    <property type="project" value="UniProtKB-UniRule"/>
</dbReference>
<proteinExistence type="inferred from homology"/>
<comment type="caution">
    <text evidence="6">The sequence shown here is derived from an EMBL/GenBank/DDBJ whole genome shotgun (WGS) entry which is preliminary data.</text>
</comment>
<dbReference type="InterPro" id="IPR032466">
    <property type="entry name" value="Metal_Hydrolase"/>
</dbReference>
<name>A0A226BVB5_9FIRM</name>
<dbReference type="EC" id="3.5.4.31" evidence="4"/>
<dbReference type="SUPFAM" id="SSF51338">
    <property type="entry name" value="Composite domain of metallo-dependent hydrolases"/>
    <property type="match status" value="1"/>
</dbReference>
<keyword evidence="1 4" id="KW-0479">Metal-binding</keyword>
<comment type="catalytic activity">
    <reaction evidence="4">
        <text>S-adenosyl-L-homocysteine + H2O + H(+) = S-inosyl-L-homocysteine + NH4(+)</text>
        <dbReference type="Rhea" id="RHEA:20716"/>
        <dbReference type="ChEBI" id="CHEBI:15377"/>
        <dbReference type="ChEBI" id="CHEBI:15378"/>
        <dbReference type="ChEBI" id="CHEBI:28938"/>
        <dbReference type="ChEBI" id="CHEBI:57856"/>
        <dbReference type="ChEBI" id="CHEBI:57985"/>
        <dbReference type="EC" id="3.5.4.28"/>
    </reaction>
</comment>
<feature type="domain" description="Amidohydrolase-related" evidence="5">
    <location>
        <begin position="59"/>
        <end position="402"/>
    </location>
</feature>